<dbReference type="InterPro" id="IPR025202">
    <property type="entry name" value="PLD-like_dom"/>
</dbReference>
<dbReference type="Pfam" id="PF13091">
    <property type="entry name" value="PLDc_2"/>
    <property type="match status" value="1"/>
</dbReference>
<dbReference type="AlphaFoldDB" id="A0A6I3S2X7"/>
<dbReference type="EMBL" id="WNCL01000035">
    <property type="protein sequence ID" value="MTU43927.1"/>
    <property type="molecule type" value="Genomic_DNA"/>
</dbReference>
<evidence type="ECO:0000313" key="2">
    <source>
        <dbReference type="EMBL" id="MTU43927.1"/>
    </source>
</evidence>
<evidence type="ECO:0000313" key="3">
    <source>
        <dbReference type="Proteomes" id="UP000462362"/>
    </source>
</evidence>
<keyword evidence="2" id="KW-0378">Hydrolase</keyword>
<evidence type="ECO:0000259" key="1">
    <source>
        <dbReference type="Pfam" id="PF13091"/>
    </source>
</evidence>
<comment type="caution">
    <text evidence="2">The sequence shown here is derived from an EMBL/GenBank/DDBJ whole genome shotgun (WGS) entry which is preliminary data.</text>
</comment>
<feature type="domain" description="Phospholipase D-like" evidence="1">
    <location>
        <begin position="23"/>
        <end position="144"/>
    </location>
</feature>
<protein>
    <submittedName>
        <fullName evidence="2">NgoFVII family restriction endonuclease</fullName>
    </submittedName>
</protein>
<keyword evidence="2" id="KW-0540">Nuclease</keyword>
<dbReference type="RefSeq" id="WP_149879662.1">
    <property type="nucleotide sequence ID" value="NZ_WNCA01000063.1"/>
</dbReference>
<sequence>MKPSKLIIDNRAKAFEDLLGLSSKLDIASAFVSSNDIWTTIEERASKESLVVRLIAGIDNAISDPKLLVSKSPNIRIRVAKRSGDGGIFHPKLYIFHLKSGEKVILLGSANFTTNGFTKNQEILFQVTDTQSTQLFVNYFNNLWEDNNKTGLFLEEELEVYTQKHEKYKKLKKEMTEVSYSTAPSTVGETFITDGNENSFSQYCSLLYRVAKERFDWAGLEDPGERLFVLLDAIEECHNLIKNHDLPYDEDDIHKILGTHEPYAVLGEQRRWNLNSQLKNNTREAKLIHEALKDFSLKQLSSNVEERTKEVLEVYDYLKTFSGTGNSRATRLLALARPDFVISYNKQSEELLNEVTGCETTDNEDELRKNYRSILQWLWSKSWFNADSTNLTGTRLQIWKNRAALIDILAYSRNIKKKPGVRKEILEFLEQK</sequence>
<accession>A0A6I3S2X7</accession>
<keyword evidence="2" id="KW-0255">Endonuclease</keyword>
<organism evidence="2 3">
    <name type="scientific">Parasutterella excrementihominis</name>
    <dbReference type="NCBI Taxonomy" id="487175"/>
    <lineage>
        <taxon>Bacteria</taxon>
        <taxon>Pseudomonadati</taxon>
        <taxon>Pseudomonadota</taxon>
        <taxon>Betaproteobacteria</taxon>
        <taxon>Burkholderiales</taxon>
        <taxon>Sutterellaceae</taxon>
        <taxon>Parasutterella</taxon>
    </lineage>
</organism>
<dbReference type="Gene3D" id="3.30.870.10">
    <property type="entry name" value="Endonuclease Chain A"/>
    <property type="match status" value="1"/>
</dbReference>
<name>A0A6I3S2X7_9BURK</name>
<reference evidence="2 3" key="1">
    <citation type="journal article" date="2019" name="Nat. Med.">
        <title>A library of human gut bacterial isolates paired with longitudinal multiomics data enables mechanistic microbiome research.</title>
        <authorList>
            <person name="Poyet M."/>
            <person name="Groussin M."/>
            <person name="Gibbons S.M."/>
            <person name="Avila-Pacheco J."/>
            <person name="Jiang X."/>
            <person name="Kearney S.M."/>
            <person name="Perrotta A.R."/>
            <person name="Berdy B."/>
            <person name="Zhao S."/>
            <person name="Lieberman T.D."/>
            <person name="Swanson P.K."/>
            <person name="Smith M."/>
            <person name="Roesemann S."/>
            <person name="Alexander J.E."/>
            <person name="Rich S.A."/>
            <person name="Livny J."/>
            <person name="Vlamakis H."/>
            <person name="Clish C."/>
            <person name="Bullock K."/>
            <person name="Deik A."/>
            <person name="Scott J."/>
            <person name="Pierce K.A."/>
            <person name="Xavier R.J."/>
            <person name="Alm E.J."/>
        </authorList>
    </citation>
    <scope>NUCLEOTIDE SEQUENCE [LARGE SCALE GENOMIC DNA]</scope>
    <source>
        <strain evidence="2 3">BIOML-A2</strain>
    </source>
</reference>
<gene>
    <name evidence="2" type="ORF">GMD42_09945</name>
</gene>
<dbReference type="Proteomes" id="UP000462362">
    <property type="component" value="Unassembled WGS sequence"/>
</dbReference>
<proteinExistence type="predicted"/>
<dbReference type="GO" id="GO:0004519">
    <property type="term" value="F:endonuclease activity"/>
    <property type="evidence" value="ECO:0007669"/>
    <property type="project" value="UniProtKB-KW"/>
</dbReference>
<dbReference type="SUPFAM" id="SSF56024">
    <property type="entry name" value="Phospholipase D/nuclease"/>
    <property type="match status" value="1"/>
</dbReference>